<protein>
    <submittedName>
        <fullName evidence="1">Uncharacterized protein</fullName>
    </submittedName>
</protein>
<comment type="caution">
    <text evidence="1">The sequence shown here is derived from an EMBL/GenBank/DDBJ whole genome shotgun (WGS) entry which is preliminary data.</text>
</comment>
<reference evidence="1 2" key="1">
    <citation type="journal article" date="2013" name="PLoS ONE">
        <title>Predicting the Proteins of Angomonas deanei, Strigomonas culicis and Their Respective Endosymbionts Reveals New Aspects of the Trypanosomatidae Family.</title>
        <authorList>
            <person name="Motta M.C."/>
            <person name="Martins A.C."/>
            <person name="de Souza S.S."/>
            <person name="Catta-Preta C.M."/>
            <person name="Silva R."/>
            <person name="Klein C.C."/>
            <person name="de Almeida L.G."/>
            <person name="de Lima Cunha O."/>
            <person name="Ciapina L.P."/>
            <person name="Brocchi M."/>
            <person name="Colabardini A.C."/>
            <person name="de Araujo Lima B."/>
            <person name="Machado C.R."/>
            <person name="de Almeida Soares C.M."/>
            <person name="Probst C.M."/>
            <person name="de Menezes C.B."/>
            <person name="Thompson C.E."/>
            <person name="Bartholomeu D.C."/>
            <person name="Gradia D.F."/>
            <person name="Pavoni D.P."/>
            <person name="Grisard E.C."/>
            <person name="Fantinatti-Garboggini F."/>
            <person name="Marchini F.K."/>
            <person name="Rodrigues-Luiz G.F."/>
            <person name="Wagner G."/>
            <person name="Goldman G.H."/>
            <person name="Fietto J.L."/>
            <person name="Elias M.C."/>
            <person name="Goldman M.H."/>
            <person name="Sagot M.F."/>
            <person name="Pereira M."/>
            <person name="Stoco P.H."/>
            <person name="de Mendonca-Neto R.P."/>
            <person name="Teixeira S.M."/>
            <person name="Maciel T.E."/>
            <person name="de Oliveira Mendes T.A."/>
            <person name="Urmenyi T.P."/>
            <person name="de Souza W."/>
            <person name="Schenkman S."/>
            <person name="de Vasconcelos A.T."/>
        </authorList>
    </citation>
    <scope>NUCLEOTIDE SEQUENCE [LARGE SCALE GENOMIC DNA]</scope>
</reference>
<accession>S9UW32</accession>
<name>S9UW32_9TRYP</name>
<sequence length="122" mass="14198">MSRNSKEFNQKADRFTKEYEVQKNELEQCLQSKINDDINFVCQRQKSEYLKGIALIFCKKEYDAGVACQKRAGDQWASACFKENVAFGQCTDTVLKKMYVYNLEHNKKTQTPINKRGRGEPL</sequence>
<dbReference type="EMBL" id="ATMH01002539">
    <property type="protein sequence ID" value="EPY32999.1"/>
    <property type="molecule type" value="Genomic_DNA"/>
</dbReference>
<proteinExistence type="predicted"/>
<evidence type="ECO:0000313" key="1">
    <source>
        <dbReference type="EMBL" id="EPY32999.1"/>
    </source>
</evidence>
<gene>
    <name evidence="1" type="ORF">STCU_02539</name>
</gene>
<organism evidence="1 2">
    <name type="scientific">Strigomonas culicis</name>
    <dbReference type="NCBI Taxonomy" id="28005"/>
    <lineage>
        <taxon>Eukaryota</taxon>
        <taxon>Discoba</taxon>
        <taxon>Euglenozoa</taxon>
        <taxon>Kinetoplastea</taxon>
        <taxon>Metakinetoplastina</taxon>
        <taxon>Trypanosomatida</taxon>
        <taxon>Trypanosomatidae</taxon>
        <taxon>Strigomonadinae</taxon>
        <taxon>Strigomonas</taxon>
    </lineage>
</organism>
<dbReference type="OrthoDB" id="268509at2759"/>
<keyword evidence="2" id="KW-1185">Reference proteome</keyword>
<evidence type="ECO:0000313" key="2">
    <source>
        <dbReference type="Proteomes" id="UP000015354"/>
    </source>
</evidence>
<dbReference type="AlphaFoldDB" id="S9UW32"/>
<dbReference type="Proteomes" id="UP000015354">
    <property type="component" value="Unassembled WGS sequence"/>
</dbReference>